<keyword evidence="3" id="KW-0203">Cytokinin biosynthesis</keyword>
<reference evidence="11 12" key="1">
    <citation type="submission" date="2013-09" db="EMBL/GenBank/DDBJ databases">
        <title>Corchorus capsularis genome sequencing.</title>
        <authorList>
            <person name="Alam M."/>
            <person name="Haque M.S."/>
            <person name="Islam M.S."/>
            <person name="Emdad E.M."/>
            <person name="Islam M.M."/>
            <person name="Ahmed B."/>
            <person name="Halim A."/>
            <person name="Hossen Q.M.M."/>
            <person name="Hossain M.Z."/>
            <person name="Ahmed R."/>
            <person name="Khan M.M."/>
            <person name="Islam R."/>
            <person name="Rashid M.M."/>
            <person name="Khan S.A."/>
            <person name="Rahman M.S."/>
            <person name="Alam M."/>
        </authorList>
    </citation>
    <scope>NUCLEOTIDE SEQUENCE [LARGE SCALE GENOMIC DNA]</scope>
    <source>
        <strain evidence="12">cv. CVL-1</strain>
        <tissue evidence="11">Whole seedling</tissue>
    </source>
</reference>
<comment type="function">
    <text evidence="9">Involved in cytokinin biosynthesis. Catalyzes the transfer of an isopentenyl group from dimethylallyl diphosphate (DMAPP) to ATP and ADP.</text>
</comment>
<comment type="similarity">
    <text evidence="1">Belongs to the IPP transferase family.</text>
</comment>
<keyword evidence="12" id="KW-1185">Reference proteome</keyword>
<name>A0A1R3GRT8_COCAP</name>
<evidence type="ECO:0000256" key="1">
    <source>
        <dbReference type="ARBA" id="ARBA00005842"/>
    </source>
</evidence>
<accession>A0A1R3GRT8</accession>
<evidence type="ECO:0000256" key="7">
    <source>
        <dbReference type="ARBA" id="ARBA00051744"/>
    </source>
</evidence>
<dbReference type="Gramene" id="OMO60759">
    <property type="protein sequence ID" value="OMO60759"/>
    <property type="gene ID" value="CCACVL1_23895"/>
</dbReference>
<dbReference type="GO" id="GO:0009824">
    <property type="term" value="F:AMP dimethylallyltransferase activity"/>
    <property type="evidence" value="ECO:0007669"/>
    <property type="project" value="UniProtKB-ARBA"/>
</dbReference>
<sequence>MAASDSINGSIRNKKAKRKVVFVMGATATGKSKLSIDLAKHFNGEIINSDKIQFYEGLDIITNKVTEAEARGLPHYMLGFINDPNVDFTADDFCRHAIASIDAISDKGKLPIVAGGSNSYLERLIEDPKFSFRVNFDCLFIWLDVAVLTLYKRVGTRVDEMVGAGLVEEVRGMFFPDTDYTRGIWRAIGAPELHRYFMLEEVIGVDESTKMLEDAIEEIKGNTRKLVDCQLGKIRRLRVERGWNMHRIDATSVHQKRGEDAEEEWKTKVLDKSVMLVKEFLY</sequence>
<gene>
    <name evidence="11" type="ORF">CCACVL1_23895</name>
</gene>
<keyword evidence="4" id="KW-0547">Nucleotide-binding</keyword>
<dbReference type="GO" id="GO:0009691">
    <property type="term" value="P:cytokinin biosynthetic process"/>
    <property type="evidence" value="ECO:0007669"/>
    <property type="project" value="UniProtKB-KW"/>
</dbReference>
<dbReference type="STRING" id="210143.A0A1R3GRT8"/>
<dbReference type="GO" id="GO:0005739">
    <property type="term" value="C:mitochondrion"/>
    <property type="evidence" value="ECO:0007669"/>
    <property type="project" value="TreeGrafter"/>
</dbReference>
<evidence type="ECO:0000256" key="6">
    <source>
        <dbReference type="ARBA" id="ARBA00022946"/>
    </source>
</evidence>
<dbReference type="Proteomes" id="UP000188268">
    <property type="component" value="Unassembled WGS sequence"/>
</dbReference>
<dbReference type="OMA" id="ACHEETW"/>
<comment type="catalytic activity">
    <reaction evidence="7">
        <text>dimethylallyl diphosphate + ATP = N(6)-(dimethylallyl)adenosine 5'-triphosphate + diphosphate</text>
        <dbReference type="Rhea" id="RHEA:36331"/>
        <dbReference type="ChEBI" id="CHEBI:30616"/>
        <dbReference type="ChEBI" id="CHEBI:33019"/>
        <dbReference type="ChEBI" id="CHEBI:57623"/>
        <dbReference type="ChEBI" id="CHEBI:73532"/>
        <dbReference type="EC" id="2.5.1.112"/>
    </reaction>
</comment>
<evidence type="ECO:0000256" key="10">
    <source>
        <dbReference type="ARBA" id="ARBA00066838"/>
    </source>
</evidence>
<dbReference type="OrthoDB" id="775260at2759"/>
<dbReference type="AlphaFoldDB" id="A0A1R3GRT8"/>
<dbReference type="Pfam" id="PF01715">
    <property type="entry name" value="IPPT"/>
    <property type="match status" value="2"/>
</dbReference>
<dbReference type="EC" id="2.5.1.112" evidence="10"/>
<proteinExistence type="inferred from homology"/>
<organism evidence="11 12">
    <name type="scientific">Corchorus capsularis</name>
    <name type="common">Jute</name>
    <dbReference type="NCBI Taxonomy" id="210143"/>
    <lineage>
        <taxon>Eukaryota</taxon>
        <taxon>Viridiplantae</taxon>
        <taxon>Streptophyta</taxon>
        <taxon>Embryophyta</taxon>
        <taxon>Tracheophyta</taxon>
        <taxon>Spermatophyta</taxon>
        <taxon>Magnoliopsida</taxon>
        <taxon>eudicotyledons</taxon>
        <taxon>Gunneridae</taxon>
        <taxon>Pentapetalae</taxon>
        <taxon>rosids</taxon>
        <taxon>malvids</taxon>
        <taxon>Malvales</taxon>
        <taxon>Malvaceae</taxon>
        <taxon>Grewioideae</taxon>
        <taxon>Apeibeae</taxon>
        <taxon>Corchorus</taxon>
    </lineage>
</organism>
<dbReference type="Gene3D" id="1.10.287.890">
    <property type="entry name" value="Crystal structure of tRNA isopentenylpyrophosphate transferase (bh2366) domain"/>
    <property type="match status" value="1"/>
</dbReference>
<comment type="caution">
    <text evidence="11">The sequence shown here is derived from an EMBL/GenBank/DDBJ whole genome shotgun (WGS) entry which is preliminary data.</text>
</comment>
<keyword evidence="5" id="KW-0067">ATP-binding</keyword>
<evidence type="ECO:0000256" key="8">
    <source>
        <dbReference type="ARBA" id="ARBA00052386"/>
    </source>
</evidence>
<dbReference type="InterPro" id="IPR027417">
    <property type="entry name" value="P-loop_NTPase"/>
</dbReference>
<keyword evidence="6" id="KW-0809">Transit peptide</keyword>
<keyword evidence="2 11" id="KW-0808">Transferase</keyword>
<dbReference type="EMBL" id="AWWV01013649">
    <property type="protein sequence ID" value="OMO60759.1"/>
    <property type="molecule type" value="Genomic_DNA"/>
</dbReference>
<dbReference type="GO" id="GO:0005524">
    <property type="term" value="F:ATP binding"/>
    <property type="evidence" value="ECO:0007669"/>
    <property type="project" value="UniProtKB-KW"/>
</dbReference>
<dbReference type="SUPFAM" id="SSF52540">
    <property type="entry name" value="P-loop containing nucleoside triphosphate hydrolases"/>
    <property type="match status" value="1"/>
</dbReference>
<evidence type="ECO:0000313" key="12">
    <source>
        <dbReference type="Proteomes" id="UP000188268"/>
    </source>
</evidence>
<dbReference type="InterPro" id="IPR039657">
    <property type="entry name" value="Dimethylallyltransferase"/>
</dbReference>
<dbReference type="FunFam" id="1.10.287.890:FF:000002">
    <property type="entry name" value="Adenylate isopentenyltransferase 5, chloroplastic"/>
    <property type="match status" value="1"/>
</dbReference>
<evidence type="ECO:0000256" key="2">
    <source>
        <dbReference type="ARBA" id="ARBA00022679"/>
    </source>
</evidence>
<dbReference type="GO" id="GO:0052622">
    <property type="term" value="F:ATP/ADP dimethylallyltransferase activity"/>
    <property type="evidence" value="ECO:0007669"/>
    <property type="project" value="UniProtKB-EC"/>
</dbReference>
<protein>
    <recommendedName>
        <fullName evidence="10">adenylate dimethylallyltransferase (ADP/ATP-dependent)</fullName>
        <ecNumber evidence="10">2.5.1.112</ecNumber>
    </recommendedName>
</protein>
<dbReference type="PANTHER" id="PTHR11088:SF59">
    <property type="entry name" value="ADENYLATE ISOPENTENYLTRANSFERASE"/>
    <property type="match status" value="1"/>
</dbReference>
<dbReference type="PANTHER" id="PTHR11088">
    <property type="entry name" value="TRNA DIMETHYLALLYLTRANSFERASE"/>
    <property type="match status" value="1"/>
</dbReference>
<evidence type="ECO:0000256" key="3">
    <source>
        <dbReference type="ARBA" id="ARBA00022712"/>
    </source>
</evidence>
<evidence type="ECO:0000256" key="4">
    <source>
        <dbReference type="ARBA" id="ARBA00022741"/>
    </source>
</evidence>
<comment type="catalytic activity">
    <reaction evidence="8">
        <text>dimethylallyl diphosphate + ADP = N(6)-(dimethylallyl)adenosine 5'-diphosphate + diphosphate</text>
        <dbReference type="Rhea" id="RHEA:36327"/>
        <dbReference type="ChEBI" id="CHEBI:33019"/>
        <dbReference type="ChEBI" id="CHEBI:57623"/>
        <dbReference type="ChEBI" id="CHEBI:73533"/>
        <dbReference type="ChEBI" id="CHEBI:456216"/>
        <dbReference type="EC" id="2.5.1.112"/>
    </reaction>
</comment>
<dbReference type="GO" id="GO:0006400">
    <property type="term" value="P:tRNA modification"/>
    <property type="evidence" value="ECO:0007669"/>
    <property type="project" value="TreeGrafter"/>
</dbReference>
<dbReference type="Gene3D" id="3.40.50.300">
    <property type="entry name" value="P-loop containing nucleotide triphosphate hydrolases"/>
    <property type="match status" value="1"/>
</dbReference>
<evidence type="ECO:0000256" key="9">
    <source>
        <dbReference type="ARBA" id="ARBA00055191"/>
    </source>
</evidence>
<evidence type="ECO:0000313" key="11">
    <source>
        <dbReference type="EMBL" id="OMO60759.1"/>
    </source>
</evidence>
<dbReference type="GO" id="GO:0052381">
    <property type="term" value="F:tRNA dimethylallyltransferase activity"/>
    <property type="evidence" value="ECO:0007669"/>
    <property type="project" value="TreeGrafter"/>
</dbReference>
<evidence type="ECO:0000256" key="5">
    <source>
        <dbReference type="ARBA" id="ARBA00022840"/>
    </source>
</evidence>